<dbReference type="SUPFAM" id="SSF47090">
    <property type="entry name" value="PGBD-like"/>
    <property type="match status" value="1"/>
</dbReference>
<keyword evidence="5 7" id="KW-0573">Peptidoglycan synthesis</keyword>
<name>A0A231UXN7_9HYPH</name>
<sequence>MTSRIFGFLAAGVALVSLTGPAATAELSMQSVNEASYSGGALPEGQSPITTRIQILLDRNGSSPGVIDGYSGGNVRDALTGFEEMSGFTVDGKMDEEIWNALESKDRPAMMDYTIQASDLERLKESNPEDYKEMAEEEWLGFTSASEALAEKFHMDEDFLKAVNPDRRFQEGDTIVVADPGANKGASVARIVADKGRSRILAYDDQDRIVLSYPTTIGSDDTPSPSGTVEVNAVAIEPTYTFDPKNIPESDIEETFAIPAGPNGPVGLVWIDLSKPTYGLHGTPYPAEIGKTASHGCVRLTNWDALELAEAVEQGTTVEFKD</sequence>
<dbReference type="Pfam" id="PF01471">
    <property type="entry name" value="PG_binding_1"/>
    <property type="match status" value="1"/>
</dbReference>
<evidence type="ECO:0000256" key="1">
    <source>
        <dbReference type="ARBA" id="ARBA00004752"/>
    </source>
</evidence>
<dbReference type="EMBL" id="NBYO01000002">
    <property type="protein sequence ID" value="OXT00581.1"/>
    <property type="molecule type" value="Genomic_DNA"/>
</dbReference>
<dbReference type="GO" id="GO:0071555">
    <property type="term" value="P:cell wall organization"/>
    <property type="evidence" value="ECO:0007669"/>
    <property type="project" value="UniProtKB-UniRule"/>
</dbReference>
<feature type="domain" description="L,D-TPase catalytic" evidence="9">
    <location>
        <begin position="189"/>
        <end position="321"/>
    </location>
</feature>
<dbReference type="InterPro" id="IPR005490">
    <property type="entry name" value="LD_TPept_cat_dom"/>
</dbReference>
<dbReference type="AlphaFoldDB" id="A0A231UXN7"/>
<evidence type="ECO:0000259" key="9">
    <source>
        <dbReference type="PROSITE" id="PS52029"/>
    </source>
</evidence>
<dbReference type="Proteomes" id="UP000215405">
    <property type="component" value="Unassembled WGS sequence"/>
</dbReference>
<feature type="signal peptide" evidence="8">
    <location>
        <begin position="1"/>
        <end position="25"/>
    </location>
</feature>
<comment type="similarity">
    <text evidence="2">Belongs to the YkuD family.</text>
</comment>
<dbReference type="Gene3D" id="1.10.101.10">
    <property type="entry name" value="PGBD-like superfamily/PGBD"/>
    <property type="match status" value="1"/>
</dbReference>
<dbReference type="PROSITE" id="PS52029">
    <property type="entry name" value="LD_TPASE"/>
    <property type="match status" value="1"/>
</dbReference>
<comment type="caution">
    <text evidence="10">The sequence shown here is derived from an EMBL/GenBank/DDBJ whole genome shotgun (WGS) entry which is preliminary data.</text>
</comment>
<keyword evidence="3" id="KW-0808">Transferase</keyword>
<keyword evidence="4 7" id="KW-0133">Cell shape</keyword>
<dbReference type="Pfam" id="PF03734">
    <property type="entry name" value="YkuD"/>
    <property type="match status" value="1"/>
</dbReference>
<accession>A0A231UXN7</accession>
<evidence type="ECO:0000256" key="7">
    <source>
        <dbReference type="PROSITE-ProRule" id="PRU01373"/>
    </source>
</evidence>
<evidence type="ECO:0000256" key="3">
    <source>
        <dbReference type="ARBA" id="ARBA00022679"/>
    </source>
</evidence>
<dbReference type="InterPro" id="IPR036365">
    <property type="entry name" value="PGBD-like_sf"/>
</dbReference>
<reference evidence="11" key="1">
    <citation type="journal article" date="2017" name="Int. J. Syst. Evol. Microbiol.">
        <title>Notoacmeibacter marinus gen. nov., sp. nov., isolated from the gut of a limpet and proposal of Notoacmeibacteraceae fam. nov. in the order Rhizobiales of the class Alphaproteobacteria.</title>
        <authorList>
            <person name="Huang Z."/>
            <person name="Guo F."/>
            <person name="Lai Q."/>
        </authorList>
    </citation>
    <scope>NUCLEOTIDE SEQUENCE [LARGE SCALE GENOMIC DNA]</scope>
    <source>
        <strain evidence="11">XMTR2A4</strain>
    </source>
</reference>
<dbReference type="GO" id="GO:0005576">
    <property type="term" value="C:extracellular region"/>
    <property type="evidence" value="ECO:0007669"/>
    <property type="project" value="TreeGrafter"/>
</dbReference>
<dbReference type="GO" id="GO:0071972">
    <property type="term" value="F:peptidoglycan L,D-transpeptidase activity"/>
    <property type="evidence" value="ECO:0007669"/>
    <property type="project" value="TreeGrafter"/>
</dbReference>
<gene>
    <name evidence="10" type="ORF">B7H23_10785</name>
</gene>
<comment type="pathway">
    <text evidence="1 7">Cell wall biogenesis; peptidoglycan biosynthesis.</text>
</comment>
<evidence type="ECO:0000256" key="2">
    <source>
        <dbReference type="ARBA" id="ARBA00005992"/>
    </source>
</evidence>
<feature type="active site" description="Proton donor/acceptor" evidence="7">
    <location>
        <position position="281"/>
    </location>
</feature>
<evidence type="ECO:0000313" key="10">
    <source>
        <dbReference type="EMBL" id="OXT00581.1"/>
    </source>
</evidence>
<evidence type="ECO:0000256" key="8">
    <source>
        <dbReference type="SAM" id="SignalP"/>
    </source>
</evidence>
<dbReference type="RefSeq" id="WP_094077407.1">
    <property type="nucleotide sequence ID" value="NZ_NBYO01000002.1"/>
</dbReference>
<dbReference type="Gene3D" id="2.40.440.10">
    <property type="entry name" value="L,D-transpeptidase catalytic domain-like"/>
    <property type="match status" value="1"/>
</dbReference>
<evidence type="ECO:0000313" key="11">
    <source>
        <dbReference type="Proteomes" id="UP000215405"/>
    </source>
</evidence>
<organism evidence="10 11">
    <name type="scientific">Notoacmeibacter marinus</name>
    <dbReference type="NCBI Taxonomy" id="1876515"/>
    <lineage>
        <taxon>Bacteria</taxon>
        <taxon>Pseudomonadati</taxon>
        <taxon>Pseudomonadota</taxon>
        <taxon>Alphaproteobacteria</taxon>
        <taxon>Hyphomicrobiales</taxon>
        <taxon>Notoacmeibacteraceae</taxon>
        <taxon>Notoacmeibacter</taxon>
    </lineage>
</organism>
<feature type="chain" id="PRO_5013325580" description="L,D-TPase catalytic domain-containing protein" evidence="8">
    <location>
        <begin position="26"/>
        <end position="322"/>
    </location>
</feature>
<dbReference type="GO" id="GO:0018104">
    <property type="term" value="P:peptidoglycan-protein cross-linking"/>
    <property type="evidence" value="ECO:0007669"/>
    <property type="project" value="TreeGrafter"/>
</dbReference>
<feature type="active site" description="Nucleophile" evidence="7">
    <location>
        <position position="297"/>
    </location>
</feature>
<dbReference type="PANTHER" id="PTHR30582">
    <property type="entry name" value="L,D-TRANSPEPTIDASE"/>
    <property type="match status" value="1"/>
</dbReference>
<protein>
    <recommendedName>
        <fullName evidence="9">L,D-TPase catalytic domain-containing protein</fullName>
    </recommendedName>
</protein>
<dbReference type="PANTHER" id="PTHR30582:SF30">
    <property type="entry name" value="BLR4375 PROTEIN"/>
    <property type="match status" value="1"/>
</dbReference>
<dbReference type="SUPFAM" id="SSF141523">
    <property type="entry name" value="L,D-transpeptidase catalytic domain-like"/>
    <property type="match status" value="1"/>
</dbReference>
<proteinExistence type="inferred from homology"/>
<dbReference type="UniPathway" id="UPA00219"/>
<dbReference type="InterPro" id="IPR002477">
    <property type="entry name" value="Peptidoglycan-bd-like"/>
</dbReference>
<dbReference type="GO" id="GO:0008360">
    <property type="term" value="P:regulation of cell shape"/>
    <property type="evidence" value="ECO:0007669"/>
    <property type="project" value="UniProtKB-UniRule"/>
</dbReference>
<evidence type="ECO:0000256" key="6">
    <source>
        <dbReference type="ARBA" id="ARBA00023316"/>
    </source>
</evidence>
<dbReference type="GO" id="GO:0016740">
    <property type="term" value="F:transferase activity"/>
    <property type="evidence" value="ECO:0007669"/>
    <property type="project" value="UniProtKB-KW"/>
</dbReference>
<evidence type="ECO:0000256" key="5">
    <source>
        <dbReference type="ARBA" id="ARBA00022984"/>
    </source>
</evidence>
<dbReference type="InterPro" id="IPR038063">
    <property type="entry name" value="Transpep_catalytic_dom"/>
</dbReference>
<keyword evidence="6 7" id="KW-0961">Cell wall biogenesis/degradation</keyword>
<keyword evidence="8" id="KW-0732">Signal</keyword>
<evidence type="ECO:0000256" key="4">
    <source>
        <dbReference type="ARBA" id="ARBA00022960"/>
    </source>
</evidence>
<keyword evidence="11" id="KW-1185">Reference proteome</keyword>
<dbReference type="InterPro" id="IPR050979">
    <property type="entry name" value="LD-transpeptidase"/>
</dbReference>
<dbReference type="InterPro" id="IPR036366">
    <property type="entry name" value="PGBDSf"/>
</dbReference>
<dbReference type="CDD" id="cd16913">
    <property type="entry name" value="YkuD_like"/>
    <property type="match status" value="1"/>
</dbReference>